<proteinExistence type="predicted"/>
<gene>
    <name evidence="1" type="ORF">BMW22_02110</name>
</gene>
<sequence>MELGMTVNKLVEIYAKANYAVSAVGAARREAHHPGPLWYHAIGLFNAFYAINEELRKRTKNGNDVHLTAAVDAWWQSNRDVVSAFFGDARNTATHQGEIVTEAFVEWELDVANDTEHPIAKASVTVKNSTIKKMPGVEFLDLCERALTFMRDGVLAINADYKARGGIDHALPDNRYKNLF</sequence>
<protein>
    <recommendedName>
        <fullName evidence="3">AbiV family abortive infection protein</fullName>
    </recommendedName>
</protein>
<dbReference type="AlphaFoldDB" id="A0A1L3Z4I5"/>
<name>A0A1L3Z4I5_RHILE</name>
<evidence type="ECO:0000313" key="1">
    <source>
        <dbReference type="EMBL" id="API50585.1"/>
    </source>
</evidence>
<reference evidence="1 2" key="1">
    <citation type="submission" date="2016-11" db="EMBL/GenBank/DDBJ databases">
        <title>Rhizobium leguminosarum bv. viciae strain Vaf12 isolated from Vavilovia formosa root nodules from Russia, Dagestan.</title>
        <authorList>
            <person name="Kimeklis A."/>
        </authorList>
    </citation>
    <scope>NUCLEOTIDE SEQUENCE [LARGE SCALE GENOMIC DNA]</scope>
    <source>
        <strain evidence="1 2">Vaf-108</strain>
    </source>
</reference>
<organism evidence="1 2">
    <name type="scientific">Rhizobium leguminosarum</name>
    <dbReference type="NCBI Taxonomy" id="384"/>
    <lineage>
        <taxon>Bacteria</taxon>
        <taxon>Pseudomonadati</taxon>
        <taxon>Pseudomonadota</taxon>
        <taxon>Alphaproteobacteria</taxon>
        <taxon>Hyphomicrobiales</taxon>
        <taxon>Rhizobiaceae</taxon>
        <taxon>Rhizobium/Agrobacterium group</taxon>
        <taxon>Rhizobium</taxon>
    </lineage>
</organism>
<evidence type="ECO:0008006" key="3">
    <source>
        <dbReference type="Google" id="ProtNLM"/>
    </source>
</evidence>
<dbReference type="Proteomes" id="UP000183050">
    <property type="component" value="Chromosome"/>
</dbReference>
<evidence type="ECO:0000313" key="2">
    <source>
        <dbReference type="Proteomes" id="UP000183050"/>
    </source>
</evidence>
<accession>A0A1L3Z4I5</accession>
<dbReference type="EMBL" id="CP018228">
    <property type="protein sequence ID" value="API50585.1"/>
    <property type="molecule type" value="Genomic_DNA"/>
</dbReference>